<dbReference type="Gene3D" id="3.40.50.720">
    <property type="entry name" value="NAD(P)-binding Rossmann-like Domain"/>
    <property type="match status" value="1"/>
</dbReference>
<feature type="active site" evidence="4">
    <location>
        <position position="166"/>
    </location>
</feature>
<dbReference type="eggNOG" id="KOG0409">
    <property type="taxonomic scope" value="Eukaryota"/>
</dbReference>
<protein>
    <submittedName>
        <fullName evidence="7">(Perigord truffle) hypothetical protein</fullName>
    </submittedName>
</protein>
<dbReference type="InterPro" id="IPR006115">
    <property type="entry name" value="6PGDH_NADP-bd"/>
</dbReference>
<dbReference type="EMBL" id="FN430110">
    <property type="protein sequence ID" value="CAZ82242.1"/>
    <property type="molecule type" value="Genomic_DNA"/>
</dbReference>
<evidence type="ECO:0000259" key="5">
    <source>
        <dbReference type="Pfam" id="PF03446"/>
    </source>
</evidence>
<dbReference type="PIRSF" id="PIRSF000103">
    <property type="entry name" value="HIBADH"/>
    <property type="match status" value="1"/>
</dbReference>
<dbReference type="AlphaFoldDB" id="D5GCJ9"/>
<dbReference type="InterPro" id="IPR029154">
    <property type="entry name" value="HIBADH-like_NADP-bd"/>
</dbReference>
<proteinExistence type="inferred from homology"/>
<accession>D5GCJ9</accession>
<gene>
    <name evidence="7" type="ORF">GSTUM_00000683001</name>
</gene>
<keyword evidence="8" id="KW-1185">Reference proteome</keyword>
<evidence type="ECO:0000313" key="7">
    <source>
        <dbReference type="EMBL" id="CAZ82242.1"/>
    </source>
</evidence>
<dbReference type="InterPro" id="IPR036291">
    <property type="entry name" value="NAD(P)-bd_dom_sf"/>
</dbReference>
<dbReference type="InParanoid" id="D5GCJ9"/>
<evidence type="ECO:0000313" key="8">
    <source>
        <dbReference type="Proteomes" id="UP000006911"/>
    </source>
</evidence>
<keyword evidence="3" id="KW-0520">NAD</keyword>
<dbReference type="STRING" id="656061.D5GCJ9"/>
<dbReference type="GeneID" id="9186424"/>
<evidence type="ECO:0000256" key="3">
    <source>
        <dbReference type="ARBA" id="ARBA00023027"/>
    </source>
</evidence>
<dbReference type="PANTHER" id="PTHR43580">
    <property type="entry name" value="OXIDOREDUCTASE GLYR1-RELATED"/>
    <property type="match status" value="1"/>
</dbReference>
<comment type="similarity">
    <text evidence="1">Belongs to the HIBADH-related family. NP60 subfamily.</text>
</comment>
<dbReference type="InterPro" id="IPR013328">
    <property type="entry name" value="6PGD_dom2"/>
</dbReference>
<dbReference type="Pfam" id="PF14833">
    <property type="entry name" value="NAD_binding_11"/>
    <property type="match status" value="1"/>
</dbReference>
<dbReference type="GO" id="GO:0016491">
    <property type="term" value="F:oxidoreductase activity"/>
    <property type="evidence" value="ECO:0007669"/>
    <property type="project" value="UniProtKB-KW"/>
</dbReference>
<dbReference type="OMA" id="IFSCIAN"/>
<dbReference type="RefSeq" id="XP_002838051.1">
    <property type="nucleotide sequence ID" value="XM_002838005.1"/>
</dbReference>
<dbReference type="InterPro" id="IPR008927">
    <property type="entry name" value="6-PGluconate_DH-like_C_sf"/>
</dbReference>
<feature type="domain" description="3-hydroxyisobutyrate dehydrogenase-like NAD-binding" evidence="6">
    <location>
        <begin position="160"/>
        <end position="273"/>
    </location>
</feature>
<organism evidence="7 8">
    <name type="scientific">Tuber melanosporum (strain Mel28)</name>
    <name type="common">Perigord black truffle</name>
    <dbReference type="NCBI Taxonomy" id="656061"/>
    <lineage>
        <taxon>Eukaryota</taxon>
        <taxon>Fungi</taxon>
        <taxon>Dikarya</taxon>
        <taxon>Ascomycota</taxon>
        <taxon>Pezizomycotina</taxon>
        <taxon>Pezizomycetes</taxon>
        <taxon>Pezizales</taxon>
        <taxon>Tuberaceae</taxon>
        <taxon>Tuber</taxon>
    </lineage>
</organism>
<dbReference type="InterPro" id="IPR015815">
    <property type="entry name" value="HIBADH-related"/>
</dbReference>
<dbReference type="SUPFAM" id="SSF48179">
    <property type="entry name" value="6-phosphogluconate dehydrogenase C-terminal domain-like"/>
    <property type="match status" value="1"/>
</dbReference>
<dbReference type="KEGG" id="tml:GSTUM_00000683001"/>
<evidence type="ECO:0000259" key="6">
    <source>
        <dbReference type="Pfam" id="PF14833"/>
    </source>
</evidence>
<name>D5GCJ9_TUBMM</name>
<evidence type="ECO:0000256" key="2">
    <source>
        <dbReference type="ARBA" id="ARBA00023002"/>
    </source>
</evidence>
<evidence type="ECO:0000256" key="1">
    <source>
        <dbReference type="ARBA" id="ARBA00007598"/>
    </source>
</evidence>
<dbReference type="Gene3D" id="1.10.1040.10">
    <property type="entry name" value="N-(1-d-carboxylethyl)-l-norvaline Dehydrogenase, domain 2"/>
    <property type="match status" value="1"/>
</dbReference>
<dbReference type="GO" id="GO:0050661">
    <property type="term" value="F:NADP binding"/>
    <property type="evidence" value="ECO:0007669"/>
    <property type="project" value="InterPro"/>
</dbReference>
<sequence length="288" mass="30431">MVKNIVAKANLEASLIIFNRSVERSEVLQASLGGPDKLSIADSIEGAVSQSDIIFTSLAGDASVVEVIDKALGCPNGVKGKLFVETSTILPNTTNTLAEKVRCAGGEFVAAPVFGAPAMADNGKLVVVLAGCSAAVDRVIPYCNGIIGRATIDLRDREPGTATLLKVTGNTFVLSMVEALAEGHVFAEKTGLGPDVLHTFLEAMFPGPFAAYSTRMMGGDYMREQPLFSVDLARKDANHAVNLADEVGVDLQIVKVARAHLEELEKEAGPTGDLPGRVYRILSSSYRP</sequence>
<dbReference type="PANTHER" id="PTHR43580:SF3">
    <property type="entry name" value="6-PHOSPHOGLUCONATE DEHYDROGENASE FAMILY PROTEIN (AFU_ORTHOLOGUE AFUA_2G11600)"/>
    <property type="match status" value="1"/>
</dbReference>
<reference evidence="7 8" key="1">
    <citation type="journal article" date="2010" name="Nature">
        <title>Perigord black truffle genome uncovers evolutionary origins and mechanisms of symbiosis.</title>
        <authorList>
            <person name="Martin F."/>
            <person name="Kohler A."/>
            <person name="Murat C."/>
            <person name="Balestrini R."/>
            <person name="Coutinho P.M."/>
            <person name="Jaillon O."/>
            <person name="Montanini B."/>
            <person name="Morin E."/>
            <person name="Noel B."/>
            <person name="Percudani R."/>
            <person name="Porcel B."/>
            <person name="Rubini A."/>
            <person name="Amicucci A."/>
            <person name="Amselem J."/>
            <person name="Anthouard V."/>
            <person name="Arcioni S."/>
            <person name="Artiguenave F."/>
            <person name="Aury J.M."/>
            <person name="Ballario P."/>
            <person name="Bolchi A."/>
            <person name="Brenna A."/>
            <person name="Brun A."/>
            <person name="Buee M."/>
            <person name="Cantarel B."/>
            <person name="Chevalier G."/>
            <person name="Couloux A."/>
            <person name="Da Silva C."/>
            <person name="Denoeud F."/>
            <person name="Duplessis S."/>
            <person name="Ghignone S."/>
            <person name="Hilselberger B."/>
            <person name="Iotti M."/>
            <person name="Marcais B."/>
            <person name="Mello A."/>
            <person name="Miranda M."/>
            <person name="Pacioni G."/>
            <person name="Quesneville H."/>
            <person name="Riccioni C."/>
            <person name="Ruotolo R."/>
            <person name="Splivallo R."/>
            <person name="Stocchi V."/>
            <person name="Tisserant E."/>
            <person name="Viscomi A.R."/>
            <person name="Zambonelli A."/>
            <person name="Zampieri E."/>
            <person name="Henrissat B."/>
            <person name="Lebrun M.H."/>
            <person name="Paolocci F."/>
            <person name="Bonfante P."/>
            <person name="Ottonello S."/>
            <person name="Wincker P."/>
        </authorList>
    </citation>
    <scope>NUCLEOTIDE SEQUENCE [LARGE SCALE GENOMIC DNA]</scope>
    <source>
        <strain evidence="7 8">Mel28</strain>
    </source>
</reference>
<dbReference type="Proteomes" id="UP000006911">
    <property type="component" value="Unassembled WGS sequence"/>
</dbReference>
<dbReference type="GO" id="GO:0051287">
    <property type="term" value="F:NAD binding"/>
    <property type="evidence" value="ECO:0007669"/>
    <property type="project" value="InterPro"/>
</dbReference>
<dbReference type="Pfam" id="PF03446">
    <property type="entry name" value="NAD_binding_2"/>
    <property type="match status" value="1"/>
</dbReference>
<dbReference type="InterPro" id="IPR051265">
    <property type="entry name" value="HIBADH-related_NP60_sf"/>
</dbReference>
<dbReference type="HOGENOM" id="CLU_035117_5_1_1"/>
<evidence type="ECO:0000256" key="4">
    <source>
        <dbReference type="PIRSR" id="PIRSR000103-1"/>
    </source>
</evidence>
<dbReference type="SUPFAM" id="SSF51735">
    <property type="entry name" value="NAD(P)-binding Rossmann-fold domains"/>
    <property type="match status" value="1"/>
</dbReference>
<feature type="domain" description="6-phosphogluconate dehydrogenase NADP-binding" evidence="5">
    <location>
        <begin position="10"/>
        <end position="141"/>
    </location>
</feature>
<keyword evidence="2" id="KW-0560">Oxidoreductase</keyword>